<keyword evidence="4 5" id="KW-0472">Membrane</keyword>
<keyword evidence="7" id="KW-1185">Reference proteome</keyword>
<organism evidence="6 7">
    <name type="scientific">Amycolatopsis taiwanensis</name>
    <dbReference type="NCBI Taxonomy" id="342230"/>
    <lineage>
        <taxon>Bacteria</taxon>
        <taxon>Bacillati</taxon>
        <taxon>Actinomycetota</taxon>
        <taxon>Actinomycetes</taxon>
        <taxon>Pseudonocardiales</taxon>
        <taxon>Pseudonocardiaceae</taxon>
        <taxon>Amycolatopsis</taxon>
    </lineage>
</organism>
<dbReference type="Proteomes" id="UP001165136">
    <property type="component" value="Unassembled WGS sequence"/>
</dbReference>
<evidence type="ECO:0000256" key="2">
    <source>
        <dbReference type="ARBA" id="ARBA00022692"/>
    </source>
</evidence>
<evidence type="ECO:0000313" key="6">
    <source>
        <dbReference type="EMBL" id="GLY66658.1"/>
    </source>
</evidence>
<feature type="transmembrane region" description="Helical" evidence="5">
    <location>
        <begin position="103"/>
        <end position="122"/>
    </location>
</feature>
<dbReference type="EMBL" id="BSTI01000006">
    <property type="protein sequence ID" value="GLY66658.1"/>
    <property type="molecule type" value="Genomic_DNA"/>
</dbReference>
<keyword evidence="3 5" id="KW-1133">Transmembrane helix</keyword>
<protein>
    <recommendedName>
        <fullName evidence="8">DoxX family protein</fullName>
    </recommendedName>
</protein>
<reference evidence="6" key="1">
    <citation type="submission" date="2023-03" db="EMBL/GenBank/DDBJ databases">
        <title>Amycolatopsis taiwanensis NBRC 103393.</title>
        <authorList>
            <person name="Ichikawa N."/>
            <person name="Sato H."/>
            <person name="Tonouchi N."/>
        </authorList>
    </citation>
    <scope>NUCLEOTIDE SEQUENCE</scope>
    <source>
        <strain evidence="6">NBRC 103393</strain>
    </source>
</reference>
<dbReference type="InterPro" id="IPR032808">
    <property type="entry name" value="DoxX"/>
</dbReference>
<evidence type="ECO:0000256" key="3">
    <source>
        <dbReference type="ARBA" id="ARBA00022989"/>
    </source>
</evidence>
<feature type="transmembrane region" description="Helical" evidence="5">
    <location>
        <begin position="73"/>
        <end position="91"/>
    </location>
</feature>
<feature type="transmembrane region" description="Helical" evidence="5">
    <location>
        <begin position="6"/>
        <end position="27"/>
    </location>
</feature>
<feature type="transmembrane region" description="Helical" evidence="5">
    <location>
        <begin position="48"/>
        <end position="67"/>
    </location>
</feature>
<name>A0A9W6R1I5_9PSEU</name>
<dbReference type="GO" id="GO:0016020">
    <property type="term" value="C:membrane"/>
    <property type="evidence" value="ECO:0007669"/>
    <property type="project" value="UniProtKB-SubCell"/>
</dbReference>
<keyword evidence="2 5" id="KW-0812">Transmembrane</keyword>
<gene>
    <name evidence="6" type="ORF">Atai01_32770</name>
</gene>
<evidence type="ECO:0000256" key="4">
    <source>
        <dbReference type="ARBA" id="ARBA00023136"/>
    </source>
</evidence>
<comment type="caution">
    <text evidence="6">The sequence shown here is derived from an EMBL/GenBank/DDBJ whole genome shotgun (WGS) entry which is preliminary data.</text>
</comment>
<evidence type="ECO:0000256" key="5">
    <source>
        <dbReference type="SAM" id="Phobius"/>
    </source>
</evidence>
<dbReference type="AlphaFoldDB" id="A0A9W6R1I5"/>
<evidence type="ECO:0000256" key="1">
    <source>
        <dbReference type="ARBA" id="ARBA00004141"/>
    </source>
</evidence>
<proteinExistence type="predicted"/>
<sequence length="123" mass="13132">MFVATLVMTILLLIEVVPSAVVNLTRAQAGLTRLDKLTRLGVLQGRNMWVVTVLGVLHSLGIIGVLVGLRVPLAGVVGAAVETGAFGWILLRQLRAGDRGRELFAYGLFTSMALVVLVLNALR</sequence>
<dbReference type="Pfam" id="PF13564">
    <property type="entry name" value="DoxX_2"/>
    <property type="match status" value="1"/>
</dbReference>
<comment type="subcellular location">
    <subcellularLocation>
        <location evidence="1">Membrane</location>
        <topology evidence="1">Multi-pass membrane protein</topology>
    </subcellularLocation>
</comment>
<evidence type="ECO:0008006" key="8">
    <source>
        <dbReference type="Google" id="ProtNLM"/>
    </source>
</evidence>
<accession>A0A9W6R1I5</accession>
<evidence type="ECO:0000313" key="7">
    <source>
        <dbReference type="Proteomes" id="UP001165136"/>
    </source>
</evidence>
<dbReference type="RefSeq" id="WP_285487382.1">
    <property type="nucleotide sequence ID" value="NZ_BSTI01000006.1"/>
</dbReference>